<dbReference type="WBParaSite" id="SBAD_0000226801-mRNA-1">
    <property type="protein sequence ID" value="SBAD_0000226801-mRNA-1"/>
    <property type="gene ID" value="SBAD_0000226801"/>
</dbReference>
<organism evidence="4">
    <name type="scientific">Soboliphyme baturini</name>
    <dbReference type="NCBI Taxonomy" id="241478"/>
    <lineage>
        <taxon>Eukaryota</taxon>
        <taxon>Metazoa</taxon>
        <taxon>Ecdysozoa</taxon>
        <taxon>Nematoda</taxon>
        <taxon>Enoplea</taxon>
        <taxon>Dorylaimia</taxon>
        <taxon>Dioctophymatida</taxon>
        <taxon>Dioctophymatoidea</taxon>
        <taxon>Soboliphymatidae</taxon>
        <taxon>Soboliphyme</taxon>
    </lineage>
</organism>
<keyword evidence="1" id="KW-0812">Transmembrane</keyword>
<gene>
    <name evidence="2" type="ORF">SBAD_LOCUS2165</name>
</gene>
<evidence type="ECO:0000313" key="2">
    <source>
        <dbReference type="EMBL" id="VDO96756.1"/>
    </source>
</evidence>
<accession>A0A183IEX1</accession>
<evidence type="ECO:0000256" key="1">
    <source>
        <dbReference type="SAM" id="Phobius"/>
    </source>
</evidence>
<keyword evidence="1" id="KW-1133">Transmembrane helix</keyword>
<dbReference type="PANTHER" id="PTHR21650">
    <property type="entry name" value="MEMBRALIN/KINETOCHORE PROTEIN NUF2"/>
    <property type="match status" value="1"/>
</dbReference>
<evidence type="ECO:0000313" key="3">
    <source>
        <dbReference type="Proteomes" id="UP000270296"/>
    </source>
</evidence>
<dbReference type="Proteomes" id="UP000270296">
    <property type="component" value="Unassembled WGS sequence"/>
</dbReference>
<dbReference type="GO" id="GO:1904294">
    <property type="term" value="P:positive regulation of ERAD pathway"/>
    <property type="evidence" value="ECO:0007669"/>
    <property type="project" value="TreeGrafter"/>
</dbReference>
<dbReference type="AlphaFoldDB" id="A0A183IEX1"/>
<dbReference type="GO" id="GO:0005783">
    <property type="term" value="C:endoplasmic reticulum"/>
    <property type="evidence" value="ECO:0007669"/>
    <property type="project" value="TreeGrafter"/>
</dbReference>
<evidence type="ECO:0000313" key="4">
    <source>
        <dbReference type="WBParaSite" id="SBAD_0000226801-mRNA-1"/>
    </source>
</evidence>
<sequence>MSGAATEQGDSLNIAPTVQGAARMEGGNEAPLLNMRDPIVHEFFILTSLTYARLLCPSARRLIEFLLLVKALCFLFILLYLHFLARQPTSCLEEVRQIWPRHGILHIEVVNDVQPEVPYSSRVAAAAPPPSSHAVYTCDSRSIQYTSAYFEHILPESPPLNRYPTDFRNRW</sequence>
<dbReference type="EMBL" id="UZAM01007112">
    <property type="protein sequence ID" value="VDO96756.1"/>
    <property type="molecule type" value="Genomic_DNA"/>
</dbReference>
<protein>
    <submittedName>
        <fullName evidence="2 4">Uncharacterized protein</fullName>
    </submittedName>
</protein>
<reference evidence="4" key="1">
    <citation type="submission" date="2016-06" db="UniProtKB">
        <authorList>
            <consortium name="WormBaseParasite"/>
        </authorList>
    </citation>
    <scope>IDENTIFICATION</scope>
</reference>
<dbReference type="Pfam" id="PF09746">
    <property type="entry name" value="Membralin"/>
    <property type="match status" value="1"/>
</dbReference>
<dbReference type="OrthoDB" id="6779347at2759"/>
<dbReference type="GO" id="GO:0034976">
    <property type="term" value="P:response to endoplasmic reticulum stress"/>
    <property type="evidence" value="ECO:0007669"/>
    <property type="project" value="TreeGrafter"/>
</dbReference>
<name>A0A183IEX1_9BILA</name>
<keyword evidence="1" id="KW-0472">Membrane</keyword>
<keyword evidence="3" id="KW-1185">Reference proteome</keyword>
<reference evidence="2 3" key="2">
    <citation type="submission" date="2018-11" db="EMBL/GenBank/DDBJ databases">
        <authorList>
            <consortium name="Pathogen Informatics"/>
        </authorList>
    </citation>
    <scope>NUCLEOTIDE SEQUENCE [LARGE SCALE GENOMIC DNA]</scope>
</reference>
<proteinExistence type="predicted"/>
<feature type="transmembrane region" description="Helical" evidence="1">
    <location>
        <begin position="63"/>
        <end position="83"/>
    </location>
</feature>
<dbReference type="InterPro" id="IPR019144">
    <property type="entry name" value="Membralin"/>
</dbReference>
<dbReference type="PANTHER" id="PTHR21650:SF4">
    <property type="entry name" value="MEMBRALIN"/>
    <property type="match status" value="1"/>
</dbReference>